<sequence length="345" mass="38902">MLVADSLNDSVFLEWWAQTDFTNDFWIETDTKLVRVHITPRKNFFNPQDSRSVGIQLCGSAEAFLTELKLPTALSLHPGMNVAPPTAVWKMTKAQLLQECMRRGLAVNAKWTCPELRTVLTADREYEDNQKKSPKGLSSMNLAELRNEAGRIGMETGPKETRGSLMLRIRDATCPDDTVMVVGRFKGNTFADIPDNYGNWASDEERANGQNMSPDLKRFVQWRRHRRATATTSSTMSSYNRANPEANSVIPAPPISETGCSSEWALLSEDLNGYMKDAPYPPRSRTGPPLTTAAKTKPGRRERSPDREGKTYMDQEISEETREEIEKLEARLAVLKDRCGWRPQA</sequence>
<feature type="region of interest" description="Disordered" evidence="1">
    <location>
        <begin position="278"/>
        <end position="323"/>
    </location>
</feature>
<gene>
    <name evidence="2" type="primary">GIP</name>
    <name evidence="2" type="ORF">SNEC2469_LOCUS32037</name>
</gene>
<dbReference type="AlphaFoldDB" id="A0A813BX76"/>
<dbReference type="Proteomes" id="UP000601435">
    <property type="component" value="Unassembled WGS sequence"/>
</dbReference>
<keyword evidence="3" id="KW-1185">Reference proteome</keyword>
<feature type="compositionally biased region" description="Low complexity" evidence="1">
    <location>
        <begin position="229"/>
        <end position="238"/>
    </location>
</feature>
<organism evidence="2 3">
    <name type="scientific">Symbiodinium necroappetens</name>
    <dbReference type="NCBI Taxonomy" id="1628268"/>
    <lineage>
        <taxon>Eukaryota</taxon>
        <taxon>Sar</taxon>
        <taxon>Alveolata</taxon>
        <taxon>Dinophyceae</taxon>
        <taxon>Suessiales</taxon>
        <taxon>Symbiodiniaceae</taxon>
        <taxon>Symbiodinium</taxon>
    </lineage>
</organism>
<evidence type="ECO:0000313" key="2">
    <source>
        <dbReference type="EMBL" id="CAE7925557.1"/>
    </source>
</evidence>
<evidence type="ECO:0000256" key="1">
    <source>
        <dbReference type="SAM" id="MobiDB-lite"/>
    </source>
</evidence>
<feature type="region of interest" description="Disordered" evidence="1">
    <location>
        <begin position="228"/>
        <end position="254"/>
    </location>
</feature>
<dbReference type="EMBL" id="CAJNJA010079548">
    <property type="protein sequence ID" value="CAE7925557.1"/>
    <property type="molecule type" value="Genomic_DNA"/>
</dbReference>
<name>A0A813BX76_9DINO</name>
<evidence type="ECO:0000313" key="3">
    <source>
        <dbReference type="Proteomes" id="UP000601435"/>
    </source>
</evidence>
<protein>
    <submittedName>
        <fullName evidence="2">GIP protein</fullName>
    </submittedName>
</protein>
<feature type="compositionally biased region" description="Basic and acidic residues" evidence="1">
    <location>
        <begin position="299"/>
        <end position="313"/>
    </location>
</feature>
<comment type="caution">
    <text evidence="2">The sequence shown here is derived from an EMBL/GenBank/DDBJ whole genome shotgun (WGS) entry which is preliminary data.</text>
</comment>
<accession>A0A813BX76</accession>
<reference evidence="2" key="1">
    <citation type="submission" date="2021-02" db="EMBL/GenBank/DDBJ databases">
        <authorList>
            <person name="Dougan E. K."/>
            <person name="Rhodes N."/>
            <person name="Thang M."/>
            <person name="Chan C."/>
        </authorList>
    </citation>
    <scope>NUCLEOTIDE SEQUENCE</scope>
</reference>
<proteinExistence type="predicted"/>